<feature type="region of interest" description="Disordered" evidence="2">
    <location>
        <begin position="1"/>
        <end position="22"/>
    </location>
</feature>
<keyword evidence="4" id="KW-1185">Reference proteome</keyword>
<keyword evidence="1" id="KW-0175">Coiled coil</keyword>
<evidence type="ECO:0000256" key="2">
    <source>
        <dbReference type="SAM" id="MobiDB-lite"/>
    </source>
</evidence>
<comment type="caution">
    <text evidence="3">The sequence shown here is derived from an EMBL/GenBank/DDBJ whole genome shotgun (WGS) entry which is preliminary data.</text>
</comment>
<feature type="compositionally biased region" description="Acidic residues" evidence="2">
    <location>
        <begin position="456"/>
        <end position="471"/>
    </location>
</feature>
<dbReference type="Proteomes" id="UP001166286">
    <property type="component" value="Unassembled WGS sequence"/>
</dbReference>
<feature type="coiled-coil region" evidence="1">
    <location>
        <begin position="326"/>
        <end position="353"/>
    </location>
</feature>
<feature type="compositionally biased region" description="Polar residues" evidence="2">
    <location>
        <begin position="424"/>
        <end position="446"/>
    </location>
</feature>
<evidence type="ECO:0000313" key="3">
    <source>
        <dbReference type="EMBL" id="KAK0515169.1"/>
    </source>
</evidence>
<feature type="region of interest" description="Disordered" evidence="2">
    <location>
        <begin position="398"/>
        <end position="531"/>
    </location>
</feature>
<accession>A0AA39R7L8</accession>
<dbReference type="AlphaFoldDB" id="A0AA39R7L8"/>
<feature type="compositionally biased region" description="Basic and acidic residues" evidence="2">
    <location>
        <begin position="472"/>
        <end position="505"/>
    </location>
</feature>
<dbReference type="EMBL" id="JAFEKC020000004">
    <property type="protein sequence ID" value="KAK0515169.1"/>
    <property type="molecule type" value="Genomic_DNA"/>
</dbReference>
<proteinExistence type="predicted"/>
<protein>
    <submittedName>
        <fullName evidence="3">Uncharacterized protein</fullName>
    </submittedName>
</protein>
<sequence length="531" mass="59459">MADGAAGTPGSSTSKTPAVKDKECPYCHQAFTSSSLGRHLDLYIKDKNAKPPDDVHDVDAIRRLRGNVTRRQARTSSGKREGSTPSSTKPTPFRDQRSPSIQGSYGHGGQSEGNRIRTYLNKATWEATGVINDIPAVSETVAFVSRNSPTRRTSVKEEIMHKQNMLELRDRARAAELALEEVLGSIQAANSRAHPPSPFDFNFFALCFPELCLQCLSSPPVLLAAAVSEQSTWSTDPPQLAHYERLREWLGRRLKDWRRQRNLSLAQSHGHSNGTNGHLQDHFDSEHPSEVEEKYYQHISHTYDAWKGLSEKQKQERWREVLAKAFAREQERHQETKRRLELAEQEILHLRSQLDQIHQPPEFSAFTASTLPITRETAANLAGSHSWNSETLISKMKSRLQATRSTQHPLPTASPWATAPPPNLNTNHMNGNTAFAQFRSESQQPYRNEDAHAPSEEDEDLADAPGDEEELDHDHTQHHGLDKGMLDPNLRDENGVREADGEGHAGGRMLMGLSQYASETMGESNGMEMGH</sequence>
<feature type="compositionally biased region" description="Basic and acidic residues" evidence="2">
    <location>
        <begin position="46"/>
        <end position="62"/>
    </location>
</feature>
<name>A0AA39R7L8_9LECA</name>
<gene>
    <name evidence="3" type="ORF">JMJ35_002548</name>
</gene>
<organism evidence="3 4">
    <name type="scientific">Cladonia borealis</name>
    <dbReference type="NCBI Taxonomy" id="184061"/>
    <lineage>
        <taxon>Eukaryota</taxon>
        <taxon>Fungi</taxon>
        <taxon>Dikarya</taxon>
        <taxon>Ascomycota</taxon>
        <taxon>Pezizomycotina</taxon>
        <taxon>Lecanoromycetes</taxon>
        <taxon>OSLEUM clade</taxon>
        <taxon>Lecanoromycetidae</taxon>
        <taxon>Lecanorales</taxon>
        <taxon>Lecanorineae</taxon>
        <taxon>Cladoniaceae</taxon>
        <taxon>Cladonia</taxon>
    </lineage>
</organism>
<reference evidence="3" key="1">
    <citation type="submission" date="2023-03" db="EMBL/GenBank/DDBJ databases">
        <title>Complete genome of Cladonia borealis.</title>
        <authorList>
            <person name="Park H."/>
        </authorList>
    </citation>
    <scope>NUCLEOTIDE SEQUENCE</scope>
    <source>
        <strain evidence="3">ANT050790</strain>
    </source>
</reference>
<evidence type="ECO:0000256" key="1">
    <source>
        <dbReference type="SAM" id="Coils"/>
    </source>
</evidence>
<evidence type="ECO:0000313" key="4">
    <source>
        <dbReference type="Proteomes" id="UP001166286"/>
    </source>
</evidence>
<feature type="region of interest" description="Disordered" evidence="2">
    <location>
        <begin position="46"/>
        <end position="113"/>
    </location>
</feature>